<dbReference type="Proteomes" id="UP000230002">
    <property type="component" value="Unassembled WGS sequence"/>
</dbReference>
<keyword evidence="4" id="KW-0479">Metal-binding</keyword>
<feature type="compositionally biased region" description="Basic and acidic residues" evidence="12">
    <location>
        <begin position="489"/>
        <end position="507"/>
    </location>
</feature>
<evidence type="ECO:0000313" key="15">
    <source>
        <dbReference type="Proteomes" id="UP000230002"/>
    </source>
</evidence>
<dbReference type="OrthoDB" id="2019572at2759"/>
<sequence>MIPVLLVTLAALLPLASTHIALWHPSMYGFNVTDSTFPYDNRPVAPLQDYTFSQWWFHGHLDYPPNPGDIFTLPAGQPAVAELGCNKGVTSYWASSEGRTDVSQGDNPCPSDDGSFPTGAMHTTGLSDVKGCALAIAYESDVSKIQPADFAVFSVNHTCVWTRNTTFDVPARMPPCPPGGCHCAWFWIHAADAGSEQNYMNGFRCNITGSTSDVPLATAQVPRRCGADAANGKPDAVPGNCTYGAKQPFYWFQAEDNNMFEGTYSPPEYTDLYNFQDGAQDDIFADSYPNGIPVPGPSQTSVPTPGPAPTSTSATSATSTAASSSATSASSSATPSSSSATPSSTSATSSSSSATSAPYSSSATPSSSSAAPTLTSVTPSSSSATPSSTSPTSSPSSATSTSLTATSSDTPATTSSSSLSPSSSSPPKGRPSTFPWARPGRPGDWGRSSGRSRGNGNGKGNGRNGIGSDGIGSNGNGRDGVWGPRTVRNVKEQKRSGEAAKVKDHLLRARRPLF</sequence>
<comment type="subcellular location">
    <subcellularLocation>
        <location evidence="2">Secreted</location>
    </subcellularLocation>
</comment>
<protein>
    <submittedName>
        <fullName evidence="14">Transporter</fullName>
    </submittedName>
</protein>
<evidence type="ECO:0000256" key="6">
    <source>
        <dbReference type="ARBA" id="ARBA00023002"/>
    </source>
</evidence>
<evidence type="ECO:0000256" key="9">
    <source>
        <dbReference type="ARBA" id="ARBA00023157"/>
    </source>
</evidence>
<dbReference type="GO" id="GO:0005576">
    <property type="term" value="C:extracellular region"/>
    <property type="evidence" value="ECO:0007669"/>
    <property type="project" value="UniProtKB-SubCell"/>
</dbReference>
<keyword evidence="7" id="KW-0186">Copper</keyword>
<dbReference type="GO" id="GO:0004497">
    <property type="term" value="F:monooxygenase activity"/>
    <property type="evidence" value="ECO:0007669"/>
    <property type="project" value="UniProtKB-KW"/>
</dbReference>
<gene>
    <name evidence="14" type="ORF">GSI_08043</name>
</gene>
<evidence type="ECO:0000313" key="14">
    <source>
        <dbReference type="EMBL" id="PIL29836.1"/>
    </source>
</evidence>
<evidence type="ECO:0000256" key="8">
    <source>
        <dbReference type="ARBA" id="ARBA00023033"/>
    </source>
</evidence>
<reference evidence="14 15" key="1">
    <citation type="journal article" date="2015" name="Sci. Rep.">
        <title>Chromosome-level genome map provides insights into diverse defense mechanisms in the medicinal fungus Ganoderma sinense.</title>
        <authorList>
            <person name="Zhu Y."/>
            <person name="Xu J."/>
            <person name="Sun C."/>
            <person name="Zhou S."/>
            <person name="Xu H."/>
            <person name="Nelson D.R."/>
            <person name="Qian J."/>
            <person name="Song J."/>
            <person name="Luo H."/>
            <person name="Xiang L."/>
            <person name="Li Y."/>
            <person name="Xu Z."/>
            <person name="Ji A."/>
            <person name="Wang L."/>
            <person name="Lu S."/>
            <person name="Hayward A."/>
            <person name="Sun W."/>
            <person name="Li X."/>
            <person name="Schwartz D.C."/>
            <person name="Wang Y."/>
            <person name="Chen S."/>
        </authorList>
    </citation>
    <scope>NUCLEOTIDE SEQUENCE [LARGE SCALE GENOMIC DNA]</scope>
    <source>
        <strain evidence="14 15">ZZ0214-1</strain>
    </source>
</reference>
<keyword evidence="8" id="KW-0503">Monooxygenase</keyword>
<keyword evidence="3" id="KW-0964">Secreted</keyword>
<evidence type="ECO:0000256" key="7">
    <source>
        <dbReference type="ARBA" id="ARBA00023008"/>
    </source>
</evidence>
<organism evidence="14 15">
    <name type="scientific">Ganoderma sinense ZZ0214-1</name>
    <dbReference type="NCBI Taxonomy" id="1077348"/>
    <lineage>
        <taxon>Eukaryota</taxon>
        <taxon>Fungi</taxon>
        <taxon>Dikarya</taxon>
        <taxon>Basidiomycota</taxon>
        <taxon>Agaricomycotina</taxon>
        <taxon>Agaricomycetes</taxon>
        <taxon>Polyporales</taxon>
        <taxon>Polyporaceae</taxon>
        <taxon>Ganoderma</taxon>
    </lineage>
</organism>
<dbReference type="STRING" id="1077348.A0A2G8S7T1"/>
<accession>A0A2G8S7T1</accession>
<evidence type="ECO:0000256" key="5">
    <source>
        <dbReference type="ARBA" id="ARBA00022729"/>
    </source>
</evidence>
<name>A0A2G8S7T1_9APHY</name>
<keyword evidence="6" id="KW-0560">Oxidoreductase</keyword>
<comment type="similarity">
    <text evidence="11">Belongs to the polysaccharide monooxygenase AA14 family.</text>
</comment>
<evidence type="ECO:0000256" key="2">
    <source>
        <dbReference type="ARBA" id="ARBA00004613"/>
    </source>
</evidence>
<comment type="cofactor">
    <cofactor evidence="1">
        <name>Cu(2+)</name>
        <dbReference type="ChEBI" id="CHEBI:29036"/>
    </cofactor>
</comment>
<dbReference type="AlphaFoldDB" id="A0A2G8S7T1"/>
<evidence type="ECO:0000256" key="10">
    <source>
        <dbReference type="ARBA" id="ARBA00023180"/>
    </source>
</evidence>
<dbReference type="EMBL" id="AYKW01000018">
    <property type="protein sequence ID" value="PIL29836.1"/>
    <property type="molecule type" value="Genomic_DNA"/>
</dbReference>
<evidence type="ECO:0000256" key="4">
    <source>
        <dbReference type="ARBA" id="ARBA00022723"/>
    </source>
</evidence>
<evidence type="ECO:0000256" key="11">
    <source>
        <dbReference type="ARBA" id="ARBA00046340"/>
    </source>
</evidence>
<keyword evidence="5 13" id="KW-0732">Signal</keyword>
<feature type="region of interest" description="Disordered" evidence="12">
    <location>
        <begin position="283"/>
        <end position="514"/>
    </location>
</feature>
<feature type="signal peptide" evidence="13">
    <location>
        <begin position="1"/>
        <end position="18"/>
    </location>
</feature>
<keyword evidence="15" id="KW-1185">Reference proteome</keyword>
<evidence type="ECO:0000256" key="3">
    <source>
        <dbReference type="ARBA" id="ARBA00022525"/>
    </source>
</evidence>
<dbReference type="Pfam" id="PF22810">
    <property type="entry name" value="LPMO_AA14"/>
    <property type="match status" value="1"/>
</dbReference>
<comment type="caution">
    <text evidence="14">The sequence shown here is derived from an EMBL/GenBank/DDBJ whole genome shotgun (WGS) entry which is preliminary data.</text>
</comment>
<keyword evidence="9" id="KW-1015">Disulfide bond</keyword>
<keyword evidence="10" id="KW-0325">Glycoprotein</keyword>
<dbReference type="InterPro" id="IPR054497">
    <property type="entry name" value="LPMO_AA14"/>
</dbReference>
<evidence type="ECO:0000256" key="12">
    <source>
        <dbReference type="SAM" id="MobiDB-lite"/>
    </source>
</evidence>
<feature type="compositionally biased region" description="Low complexity" evidence="12">
    <location>
        <begin position="438"/>
        <end position="452"/>
    </location>
</feature>
<dbReference type="GO" id="GO:0046872">
    <property type="term" value="F:metal ion binding"/>
    <property type="evidence" value="ECO:0007669"/>
    <property type="project" value="UniProtKB-KW"/>
</dbReference>
<evidence type="ECO:0000256" key="13">
    <source>
        <dbReference type="SAM" id="SignalP"/>
    </source>
</evidence>
<feature type="chain" id="PRO_5013721933" evidence="13">
    <location>
        <begin position="19"/>
        <end position="514"/>
    </location>
</feature>
<feature type="compositionally biased region" description="Gly residues" evidence="12">
    <location>
        <begin position="453"/>
        <end position="480"/>
    </location>
</feature>
<feature type="compositionally biased region" description="Low complexity" evidence="12">
    <location>
        <begin position="309"/>
        <end position="427"/>
    </location>
</feature>
<evidence type="ECO:0000256" key="1">
    <source>
        <dbReference type="ARBA" id="ARBA00001973"/>
    </source>
</evidence>
<proteinExistence type="inferred from homology"/>